<comment type="similarity">
    <text evidence="2">Belongs to the bacterial ribosomal protein bL19 family.</text>
</comment>
<name>A0A9Q0YUH7_HOLLE</name>
<evidence type="ECO:0000256" key="4">
    <source>
        <dbReference type="ARBA" id="ARBA00022980"/>
    </source>
</evidence>
<dbReference type="PRINTS" id="PR00061">
    <property type="entry name" value="RIBOSOMALL19"/>
</dbReference>
<dbReference type="InterPro" id="IPR001857">
    <property type="entry name" value="Ribosomal_bL19"/>
</dbReference>
<keyword evidence="6" id="KW-0687">Ribonucleoprotein</keyword>
<dbReference type="AlphaFoldDB" id="A0A9Q0YUH7"/>
<keyword evidence="3" id="KW-0809">Transit peptide</keyword>
<keyword evidence="5" id="KW-0496">Mitochondrion</keyword>
<evidence type="ECO:0000313" key="11">
    <source>
        <dbReference type="Proteomes" id="UP001152320"/>
    </source>
</evidence>
<dbReference type="GO" id="GO:0006412">
    <property type="term" value="P:translation"/>
    <property type="evidence" value="ECO:0007669"/>
    <property type="project" value="InterPro"/>
</dbReference>
<evidence type="ECO:0000256" key="6">
    <source>
        <dbReference type="ARBA" id="ARBA00023274"/>
    </source>
</evidence>
<sequence length="353" mass="40907">MGRAQLQLLNVLRNLSVCTSQSQAYIREWSSFVGRNLRHISTDKGSDIPDGDLESKSSPPTTQNETPASQDRLEPTDASITSTGGTSTLPAPRISLDLLRRRTAQRKDQELAEKYISPEFFPPMGRRSRLLDYLERQDCFKRRMVFRIPEFYVGSIMAVTLADPHATGKTSRFVGICVERKNFGLGASFKLRNVIDGQGLEILYDLYNPLIQKLEVLKLEKSVDPHLLYLRDALPEYSTIDPEMLPVPHPSGRPVPVNDNKVKMKPKPWHRRWERYELKGLDLSEVDEEKMKVAEKHFLPEYKKMDLLMMYPKYPLTEKERMRIEREWEVHENELRKKTDQGDEFDLKALSSR</sequence>
<evidence type="ECO:0000256" key="9">
    <source>
        <dbReference type="SAM" id="MobiDB-lite"/>
    </source>
</evidence>
<proteinExistence type="inferred from homology"/>
<reference evidence="10" key="1">
    <citation type="submission" date="2021-10" db="EMBL/GenBank/DDBJ databases">
        <title>Tropical sea cucumber genome reveals ecological adaptation and Cuvierian tubules defense mechanism.</title>
        <authorList>
            <person name="Chen T."/>
        </authorList>
    </citation>
    <scope>NUCLEOTIDE SEQUENCE</scope>
    <source>
        <strain evidence="10">Nanhai2018</strain>
        <tissue evidence="10">Muscle</tissue>
    </source>
</reference>
<comment type="subcellular location">
    <subcellularLocation>
        <location evidence="1">Mitochondrion</location>
    </subcellularLocation>
</comment>
<feature type="compositionally biased region" description="Polar residues" evidence="9">
    <location>
        <begin position="78"/>
        <end position="89"/>
    </location>
</feature>
<dbReference type="PANTHER" id="PTHR15680">
    <property type="entry name" value="RIBOSOMAL PROTEIN L19"/>
    <property type="match status" value="1"/>
</dbReference>
<evidence type="ECO:0000256" key="3">
    <source>
        <dbReference type="ARBA" id="ARBA00022946"/>
    </source>
</evidence>
<keyword evidence="4 10" id="KW-0689">Ribosomal protein</keyword>
<evidence type="ECO:0000256" key="5">
    <source>
        <dbReference type="ARBA" id="ARBA00023128"/>
    </source>
</evidence>
<gene>
    <name evidence="10" type="ORF">HOLleu_32170</name>
</gene>
<evidence type="ECO:0000256" key="7">
    <source>
        <dbReference type="ARBA" id="ARBA00035288"/>
    </source>
</evidence>
<dbReference type="OrthoDB" id="432645at2759"/>
<dbReference type="Pfam" id="PF01245">
    <property type="entry name" value="Ribosomal_L19"/>
    <property type="match status" value="1"/>
</dbReference>
<comment type="caution">
    <text evidence="10">The sequence shown here is derived from an EMBL/GenBank/DDBJ whole genome shotgun (WGS) entry which is preliminary data.</text>
</comment>
<dbReference type="EMBL" id="JAIZAY010000016">
    <property type="protein sequence ID" value="KAJ8027121.1"/>
    <property type="molecule type" value="Genomic_DNA"/>
</dbReference>
<evidence type="ECO:0000313" key="10">
    <source>
        <dbReference type="EMBL" id="KAJ8027121.1"/>
    </source>
</evidence>
<feature type="compositionally biased region" description="Polar residues" evidence="9">
    <location>
        <begin position="56"/>
        <end position="69"/>
    </location>
</feature>
<protein>
    <recommendedName>
        <fullName evidence="7">Large ribosomal subunit protein bL19m</fullName>
    </recommendedName>
    <alternativeName>
        <fullName evidence="8">39S ribosomal protein L19, mitochondrial</fullName>
    </alternativeName>
</protein>
<evidence type="ECO:0000256" key="8">
    <source>
        <dbReference type="ARBA" id="ARBA00035359"/>
    </source>
</evidence>
<dbReference type="PANTHER" id="PTHR15680:SF9">
    <property type="entry name" value="LARGE RIBOSOMAL SUBUNIT PROTEIN BL19M"/>
    <property type="match status" value="1"/>
</dbReference>
<dbReference type="GO" id="GO:0005762">
    <property type="term" value="C:mitochondrial large ribosomal subunit"/>
    <property type="evidence" value="ECO:0007669"/>
    <property type="project" value="TreeGrafter"/>
</dbReference>
<feature type="region of interest" description="Disordered" evidence="9">
    <location>
        <begin position="41"/>
        <end position="92"/>
    </location>
</feature>
<organism evidence="10 11">
    <name type="scientific">Holothuria leucospilota</name>
    <name type="common">Black long sea cucumber</name>
    <name type="synonym">Mertensiothuria leucospilota</name>
    <dbReference type="NCBI Taxonomy" id="206669"/>
    <lineage>
        <taxon>Eukaryota</taxon>
        <taxon>Metazoa</taxon>
        <taxon>Echinodermata</taxon>
        <taxon>Eleutherozoa</taxon>
        <taxon>Echinozoa</taxon>
        <taxon>Holothuroidea</taxon>
        <taxon>Aspidochirotacea</taxon>
        <taxon>Aspidochirotida</taxon>
        <taxon>Holothuriidae</taxon>
        <taxon>Holothuria</taxon>
    </lineage>
</organism>
<dbReference type="InterPro" id="IPR038657">
    <property type="entry name" value="Ribosomal_bL19_sf"/>
</dbReference>
<dbReference type="InterPro" id="IPR008991">
    <property type="entry name" value="Translation_prot_SH3-like_sf"/>
</dbReference>
<dbReference type="Gene3D" id="2.30.30.790">
    <property type="match status" value="1"/>
</dbReference>
<accession>A0A9Q0YUH7</accession>
<evidence type="ECO:0000256" key="2">
    <source>
        <dbReference type="ARBA" id="ARBA00005781"/>
    </source>
</evidence>
<dbReference type="SUPFAM" id="SSF50104">
    <property type="entry name" value="Translation proteins SH3-like domain"/>
    <property type="match status" value="1"/>
</dbReference>
<evidence type="ECO:0000256" key="1">
    <source>
        <dbReference type="ARBA" id="ARBA00004173"/>
    </source>
</evidence>
<dbReference type="GO" id="GO:0003735">
    <property type="term" value="F:structural constituent of ribosome"/>
    <property type="evidence" value="ECO:0007669"/>
    <property type="project" value="InterPro"/>
</dbReference>
<keyword evidence="11" id="KW-1185">Reference proteome</keyword>
<dbReference type="Proteomes" id="UP001152320">
    <property type="component" value="Chromosome 16"/>
</dbReference>
<dbReference type="FunFam" id="2.30.30.790:FF:000002">
    <property type="entry name" value="39S ribosomal protein L19, mitochondrial"/>
    <property type="match status" value="1"/>
</dbReference>